<protein>
    <submittedName>
        <fullName evidence="2">Cytochrome b</fullName>
    </submittedName>
</protein>
<proteinExistence type="predicted"/>
<evidence type="ECO:0000313" key="2">
    <source>
        <dbReference type="WBParaSite" id="nRc.2.0.1.t48326-RA"/>
    </source>
</evidence>
<dbReference type="WBParaSite" id="nRc.2.0.1.t48326-RA">
    <property type="protein sequence ID" value="nRc.2.0.1.t48326-RA"/>
    <property type="gene ID" value="nRc.2.0.1.g48326"/>
</dbReference>
<evidence type="ECO:0000313" key="1">
    <source>
        <dbReference type="Proteomes" id="UP000887565"/>
    </source>
</evidence>
<dbReference type="Proteomes" id="UP000887565">
    <property type="component" value="Unplaced"/>
</dbReference>
<name>A0A915LEP6_ROMCU</name>
<organism evidence="1 2">
    <name type="scientific">Romanomermis culicivorax</name>
    <name type="common">Nematode worm</name>
    <dbReference type="NCBI Taxonomy" id="13658"/>
    <lineage>
        <taxon>Eukaryota</taxon>
        <taxon>Metazoa</taxon>
        <taxon>Ecdysozoa</taxon>
        <taxon>Nematoda</taxon>
        <taxon>Enoplea</taxon>
        <taxon>Dorylaimia</taxon>
        <taxon>Mermithida</taxon>
        <taxon>Mermithoidea</taxon>
        <taxon>Mermithidae</taxon>
        <taxon>Romanomermis</taxon>
    </lineage>
</organism>
<reference evidence="2" key="1">
    <citation type="submission" date="2022-11" db="UniProtKB">
        <authorList>
            <consortium name="WormBaseParasite"/>
        </authorList>
    </citation>
    <scope>IDENTIFICATION</scope>
</reference>
<sequence>MVLKTKIMRILMKNIKSPIIWKPNMIPACSSPVPDLALGVLLN</sequence>
<dbReference type="AlphaFoldDB" id="A0A915LEP6"/>
<accession>A0A915LEP6</accession>
<keyword evidence="1" id="KW-1185">Reference proteome</keyword>